<accession>A0A5J4T6B1</accession>
<dbReference type="InterPro" id="IPR011009">
    <property type="entry name" value="Kinase-like_dom_sf"/>
</dbReference>
<dbReference type="GO" id="GO:0004674">
    <property type="term" value="F:protein serine/threonine kinase activity"/>
    <property type="evidence" value="ECO:0007669"/>
    <property type="project" value="InterPro"/>
</dbReference>
<evidence type="ECO:0000313" key="3">
    <source>
        <dbReference type="Proteomes" id="UP000324800"/>
    </source>
</evidence>
<dbReference type="InterPro" id="IPR000719">
    <property type="entry name" value="Prot_kinase_dom"/>
</dbReference>
<proteinExistence type="predicted"/>
<dbReference type="InterPro" id="IPR045269">
    <property type="entry name" value="Atg1-like"/>
</dbReference>
<dbReference type="Pfam" id="PF00069">
    <property type="entry name" value="Pkinase"/>
    <property type="match status" value="1"/>
</dbReference>
<sequence length="113" mass="12789">EGLRLMHEKGLIHRDIKGENILLHNPPGTEQVIAKIADFGLVKVKKQAELSTLITTCGTLKCMAPELLYDSDDEDYEQKIKADEKIYCQRDACLTTFNPKQCFMGLNNKTSLF</sequence>
<dbReference type="SUPFAM" id="SSF56112">
    <property type="entry name" value="Protein kinase-like (PK-like)"/>
    <property type="match status" value="1"/>
</dbReference>
<name>A0A5J4T6B1_9EUKA</name>
<dbReference type="InterPro" id="IPR008271">
    <property type="entry name" value="Ser/Thr_kinase_AS"/>
</dbReference>
<protein>
    <recommendedName>
        <fullName evidence="1">Protein kinase domain-containing protein</fullName>
    </recommendedName>
</protein>
<evidence type="ECO:0000313" key="2">
    <source>
        <dbReference type="EMBL" id="KAA6352905.1"/>
    </source>
</evidence>
<dbReference type="GO" id="GO:0005524">
    <property type="term" value="F:ATP binding"/>
    <property type="evidence" value="ECO:0007669"/>
    <property type="project" value="InterPro"/>
</dbReference>
<dbReference type="PANTHER" id="PTHR24348">
    <property type="entry name" value="SERINE/THREONINE-PROTEIN KINASE UNC-51-RELATED"/>
    <property type="match status" value="1"/>
</dbReference>
<feature type="non-terminal residue" evidence="2">
    <location>
        <position position="1"/>
    </location>
</feature>
<dbReference type="AlphaFoldDB" id="A0A5J4T6B1"/>
<comment type="caution">
    <text evidence="2">The sequence shown here is derived from an EMBL/GenBank/DDBJ whole genome shotgun (WGS) entry which is preliminary data.</text>
</comment>
<evidence type="ECO:0000259" key="1">
    <source>
        <dbReference type="PROSITE" id="PS50011"/>
    </source>
</evidence>
<dbReference type="GO" id="GO:0005737">
    <property type="term" value="C:cytoplasm"/>
    <property type="evidence" value="ECO:0007669"/>
    <property type="project" value="TreeGrafter"/>
</dbReference>
<dbReference type="OrthoDB" id="4062651at2759"/>
<dbReference type="EMBL" id="SNRW01039104">
    <property type="protein sequence ID" value="KAA6352905.1"/>
    <property type="molecule type" value="Genomic_DNA"/>
</dbReference>
<dbReference type="PROSITE" id="PS00108">
    <property type="entry name" value="PROTEIN_KINASE_ST"/>
    <property type="match status" value="1"/>
</dbReference>
<feature type="domain" description="Protein kinase" evidence="1">
    <location>
        <begin position="1"/>
        <end position="113"/>
    </location>
</feature>
<dbReference type="Gene3D" id="1.10.510.10">
    <property type="entry name" value="Transferase(Phosphotransferase) domain 1"/>
    <property type="match status" value="1"/>
</dbReference>
<reference evidence="2 3" key="1">
    <citation type="submission" date="2019-03" db="EMBL/GenBank/DDBJ databases">
        <title>Single cell metagenomics reveals metabolic interactions within the superorganism composed of flagellate Streblomastix strix and complex community of Bacteroidetes bacteria on its surface.</title>
        <authorList>
            <person name="Treitli S.C."/>
            <person name="Kolisko M."/>
            <person name="Husnik F."/>
            <person name="Keeling P."/>
            <person name="Hampl V."/>
        </authorList>
    </citation>
    <scope>NUCLEOTIDE SEQUENCE [LARGE SCALE GENOMIC DNA]</scope>
    <source>
        <strain evidence="2">ST1C</strain>
    </source>
</reference>
<organism evidence="2 3">
    <name type="scientific">Streblomastix strix</name>
    <dbReference type="NCBI Taxonomy" id="222440"/>
    <lineage>
        <taxon>Eukaryota</taxon>
        <taxon>Metamonada</taxon>
        <taxon>Preaxostyla</taxon>
        <taxon>Oxymonadida</taxon>
        <taxon>Streblomastigidae</taxon>
        <taxon>Streblomastix</taxon>
    </lineage>
</organism>
<dbReference type="PROSITE" id="PS50011">
    <property type="entry name" value="PROTEIN_KINASE_DOM"/>
    <property type="match status" value="1"/>
</dbReference>
<dbReference type="GO" id="GO:0010506">
    <property type="term" value="P:regulation of autophagy"/>
    <property type="evidence" value="ECO:0007669"/>
    <property type="project" value="InterPro"/>
</dbReference>
<dbReference type="Proteomes" id="UP000324800">
    <property type="component" value="Unassembled WGS sequence"/>
</dbReference>
<gene>
    <name evidence="2" type="ORF">EZS28_051568</name>
</gene>